<organism evidence="4 5">
    <name type="scientific">Fulvitalea axinellae</name>
    <dbReference type="NCBI Taxonomy" id="1182444"/>
    <lineage>
        <taxon>Bacteria</taxon>
        <taxon>Pseudomonadati</taxon>
        <taxon>Bacteroidota</taxon>
        <taxon>Cytophagia</taxon>
        <taxon>Cytophagales</taxon>
        <taxon>Persicobacteraceae</taxon>
        <taxon>Fulvitalea</taxon>
    </lineage>
</organism>
<gene>
    <name evidence="4" type="ORF">FUAX_32230</name>
</gene>
<evidence type="ECO:0000259" key="3">
    <source>
        <dbReference type="PROSITE" id="PS51462"/>
    </source>
</evidence>
<dbReference type="Proteomes" id="UP001348817">
    <property type="component" value="Chromosome"/>
</dbReference>
<dbReference type="PANTHER" id="PTHR43046">
    <property type="entry name" value="GDP-MANNOSE MANNOSYL HYDROLASE"/>
    <property type="match status" value="1"/>
</dbReference>
<reference evidence="4 5" key="1">
    <citation type="submission" date="2021-12" db="EMBL/GenBank/DDBJ databases">
        <title>Genome sequencing of bacteria with rrn-lacking chromosome and rrn-plasmid.</title>
        <authorList>
            <person name="Anda M."/>
            <person name="Iwasaki W."/>
        </authorList>
    </citation>
    <scope>NUCLEOTIDE SEQUENCE [LARGE SCALE GENOMIC DNA]</scope>
    <source>
        <strain evidence="4 5">DSM 100852</strain>
    </source>
</reference>
<evidence type="ECO:0000313" key="4">
    <source>
        <dbReference type="EMBL" id="BDD10791.1"/>
    </source>
</evidence>
<evidence type="ECO:0000313" key="5">
    <source>
        <dbReference type="Proteomes" id="UP001348817"/>
    </source>
</evidence>
<evidence type="ECO:0000256" key="2">
    <source>
        <dbReference type="ARBA" id="ARBA00022801"/>
    </source>
</evidence>
<evidence type="ECO:0000256" key="1">
    <source>
        <dbReference type="ARBA" id="ARBA00001946"/>
    </source>
</evidence>
<dbReference type="RefSeq" id="WP_338392325.1">
    <property type="nucleotide sequence ID" value="NZ_AP025314.1"/>
</dbReference>
<comment type="cofactor">
    <cofactor evidence="1">
        <name>Mg(2+)</name>
        <dbReference type="ChEBI" id="CHEBI:18420"/>
    </cofactor>
</comment>
<dbReference type="InterPro" id="IPR015797">
    <property type="entry name" value="NUDIX_hydrolase-like_dom_sf"/>
</dbReference>
<proteinExistence type="predicted"/>
<dbReference type="CDD" id="cd03673">
    <property type="entry name" value="NUDIX_Ap6A_hydrolase"/>
    <property type="match status" value="1"/>
</dbReference>
<dbReference type="Pfam" id="PF00293">
    <property type="entry name" value="NUDIX"/>
    <property type="match status" value="1"/>
</dbReference>
<feature type="domain" description="Nudix hydrolase" evidence="3">
    <location>
        <begin position="91"/>
        <end position="222"/>
    </location>
</feature>
<dbReference type="EMBL" id="AP025314">
    <property type="protein sequence ID" value="BDD10791.1"/>
    <property type="molecule type" value="Genomic_DNA"/>
</dbReference>
<dbReference type="PANTHER" id="PTHR43046:SF14">
    <property type="entry name" value="MUTT_NUDIX FAMILY PROTEIN"/>
    <property type="match status" value="1"/>
</dbReference>
<dbReference type="SUPFAM" id="SSF55811">
    <property type="entry name" value="Nudix"/>
    <property type="match status" value="1"/>
</dbReference>
<dbReference type="Gene3D" id="3.90.79.10">
    <property type="entry name" value="Nucleoside Triphosphate Pyrophosphohydrolase"/>
    <property type="match status" value="1"/>
</dbReference>
<dbReference type="KEGG" id="fax:FUAX_32230"/>
<dbReference type="PROSITE" id="PS00893">
    <property type="entry name" value="NUDIX_BOX"/>
    <property type="match status" value="1"/>
</dbReference>
<name>A0AAU9CF74_9BACT</name>
<sequence>MIVFVNDVPLRIKKHRGDFPTEKYGWVGRGDEARLRPDEAEGNVLFLDVHKNFIDYIVAELRLGGFEKLKSVTVTTREKKAFKKHLKELFTVIEAAGGLVSNEAGESLLIYRLGRWDLPKGKLEGDESPAVGAVREVEEECGVEVTLGAPICKTWHTYSRNGKRILKCTHWYHMHLLSDEKMTPQVEEGIERVEWKSGKALKRALKGTYPSIKKVVSDAKKKPLKKKTKVCKCLRAL</sequence>
<dbReference type="GO" id="GO:0016787">
    <property type="term" value="F:hydrolase activity"/>
    <property type="evidence" value="ECO:0007669"/>
    <property type="project" value="UniProtKB-KW"/>
</dbReference>
<dbReference type="AlphaFoldDB" id="A0AAU9CF74"/>
<protein>
    <recommendedName>
        <fullName evidence="3">Nudix hydrolase domain-containing protein</fullName>
    </recommendedName>
</protein>
<dbReference type="PROSITE" id="PS51462">
    <property type="entry name" value="NUDIX"/>
    <property type="match status" value="1"/>
</dbReference>
<keyword evidence="2" id="KW-0378">Hydrolase</keyword>
<dbReference type="InterPro" id="IPR020084">
    <property type="entry name" value="NUDIX_hydrolase_CS"/>
</dbReference>
<accession>A0AAU9CF74</accession>
<dbReference type="InterPro" id="IPR000086">
    <property type="entry name" value="NUDIX_hydrolase_dom"/>
</dbReference>
<keyword evidence="5" id="KW-1185">Reference proteome</keyword>